<evidence type="ECO:0000259" key="6">
    <source>
        <dbReference type="Pfam" id="PF02631"/>
    </source>
</evidence>
<dbReference type="InterPro" id="IPR003783">
    <property type="entry name" value="Regulatory_RecX"/>
</dbReference>
<evidence type="ECO:0000313" key="9">
    <source>
        <dbReference type="Proteomes" id="UP000178372"/>
    </source>
</evidence>
<dbReference type="InterPro" id="IPR053925">
    <property type="entry name" value="RecX_HTH_3rd"/>
</dbReference>
<proteinExistence type="inferred from homology"/>
<dbReference type="Pfam" id="PF02631">
    <property type="entry name" value="RecX_HTH2"/>
    <property type="match status" value="1"/>
</dbReference>
<comment type="function">
    <text evidence="5">Modulates RecA activity.</text>
</comment>
<evidence type="ECO:0000256" key="2">
    <source>
        <dbReference type="ARBA" id="ARBA00009695"/>
    </source>
</evidence>
<evidence type="ECO:0000256" key="4">
    <source>
        <dbReference type="ARBA" id="ARBA00022490"/>
    </source>
</evidence>
<evidence type="ECO:0000256" key="3">
    <source>
        <dbReference type="ARBA" id="ARBA00018111"/>
    </source>
</evidence>
<evidence type="ECO:0000313" key="8">
    <source>
        <dbReference type="EMBL" id="OGK15232.1"/>
    </source>
</evidence>
<reference evidence="8 9" key="1">
    <citation type="journal article" date="2016" name="Nat. Commun.">
        <title>Thousands of microbial genomes shed light on interconnected biogeochemical processes in an aquifer system.</title>
        <authorList>
            <person name="Anantharaman K."/>
            <person name="Brown C.T."/>
            <person name="Hug L.A."/>
            <person name="Sharon I."/>
            <person name="Castelle C.J."/>
            <person name="Probst A.J."/>
            <person name="Thomas B.C."/>
            <person name="Singh A."/>
            <person name="Wilkins M.J."/>
            <person name="Karaoz U."/>
            <person name="Brodie E.L."/>
            <person name="Williams K.H."/>
            <person name="Hubbard S.S."/>
            <person name="Banfield J.F."/>
        </authorList>
    </citation>
    <scope>NUCLEOTIDE SEQUENCE [LARGE SCALE GENOMIC DNA]</scope>
</reference>
<dbReference type="EMBL" id="MFZF01000033">
    <property type="protein sequence ID" value="OGK15232.1"/>
    <property type="molecule type" value="Genomic_DNA"/>
</dbReference>
<gene>
    <name evidence="5" type="primary">recX</name>
    <name evidence="8" type="ORF">A2690_00460</name>
</gene>
<comment type="similarity">
    <text evidence="2 5">Belongs to the RecX family.</text>
</comment>
<dbReference type="GO" id="GO:0005737">
    <property type="term" value="C:cytoplasm"/>
    <property type="evidence" value="ECO:0007669"/>
    <property type="project" value="UniProtKB-SubCell"/>
</dbReference>
<sequence length="155" mass="18358">MGRPHPTDRRLDRFLGFRPRSIEETKDFLEKRLQLSEDEQEKHITKLISSGILDDLAFTRWWVDARTLKRPRSFFLIKHELYKKGVSKDIIEKVLKESGANDKDTIKALLEKKIPSFSHKYTGEEMTQKLIVFLMRRGYSYSLSRHAVEDFLSKE</sequence>
<comment type="caution">
    <text evidence="8">The sequence shown here is derived from an EMBL/GenBank/DDBJ whole genome shotgun (WGS) entry which is preliminary data.</text>
</comment>
<evidence type="ECO:0000259" key="7">
    <source>
        <dbReference type="Pfam" id="PF21981"/>
    </source>
</evidence>
<keyword evidence="4 5" id="KW-0963">Cytoplasm</keyword>
<dbReference type="PANTHER" id="PTHR33602:SF1">
    <property type="entry name" value="REGULATORY PROTEIN RECX FAMILY PROTEIN"/>
    <property type="match status" value="1"/>
</dbReference>
<accession>A0A1F7G9D8</accession>
<dbReference type="GO" id="GO:0006282">
    <property type="term" value="P:regulation of DNA repair"/>
    <property type="evidence" value="ECO:0007669"/>
    <property type="project" value="UniProtKB-UniRule"/>
</dbReference>
<feature type="domain" description="RecX second three-helical" evidence="6">
    <location>
        <begin position="54"/>
        <end position="95"/>
    </location>
</feature>
<organism evidence="8 9">
    <name type="scientific">Candidatus Roizmanbacteria bacterium RIFCSPHIGHO2_01_FULL_39_12b</name>
    <dbReference type="NCBI Taxonomy" id="1802030"/>
    <lineage>
        <taxon>Bacteria</taxon>
        <taxon>Candidatus Roizmaniibacteriota</taxon>
    </lineage>
</organism>
<protein>
    <recommendedName>
        <fullName evidence="3 5">Regulatory protein RecX</fullName>
    </recommendedName>
</protein>
<dbReference type="Gene3D" id="1.10.10.10">
    <property type="entry name" value="Winged helix-like DNA-binding domain superfamily/Winged helix DNA-binding domain"/>
    <property type="match status" value="2"/>
</dbReference>
<evidence type="ECO:0000256" key="5">
    <source>
        <dbReference type="HAMAP-Rule" id="MF_01114"/>
    </source>
</evidence>
<dbReference type="InterPro" id="IPR036388">
    <property type="entry name" value="WH-like_DNA-bd_sf"/>
</dbReference>
<dbReference type="InterPro" id="IPR053924">
    <property type="entry name" value="RecX_HTH_2nd"/>
</dbReference>
<dbReference type="AlphaFoldDB" id="A0A1F7G9D8"/>
<dbReference type="Pfam" id="PF21981">
    <property type="entry name" value="RecX_HTH3"/>
    <property type="match status" value="1"/>
</dbReference>
<dbReference type="HAMAP" id="MF_01114">
    <property type="entry name" value="RecX"/>
    <property type="match status" value="1"/>
</dbReference>
<evidence type="ECO:0000256" key="1">
    <source>
        <dbReference type="ARBA" id="ARBA00004496"/>
    </source>
</evidence>
<feature type="domain" description="RecX third three-helical" evidence="7">
    <location>
        <begin position="104"/>
        <end position="147"/>
    </location>
</feature>
<dbReference type="PANTHER" id="PTHR33602">
    <property type="entry name" value="REGULATORY PROTEIN RECX FAMILY PROTEIN"/>
    <property type="match status" value="1"/>
</dbReference>
<name>A0A1F7G9D8_9BACT</name>
<dbReference type="Proteomes" id="UP000178372">
    <property type="component" value="Unassembled WGS sequence"/>
</dbReference>
<comment type="subcellular location">
    <subcellularLocation>
        <location evidence="1 5">Cytoplasm</location>
    </subcellularLocation>
</comment>